<evidence type="ECO:0000256" key="2">
    <source>
        <dbReference type="ARBA" id="ARBA00022670"/>
    </source>
</evidence>
<dbReference type="Pfam" id="PF02897">
    <property type="entry name" value="Peptidase_S9_N"/>
    <property type="match status" value="1"/>
</dbReference>
<evidence type="ECO:0000313" key="9">
    <source>
        <dbReference type="Proteomes" id="UP000316688"/>
    </source>
</evidence>
<evidence type="ECO:0000259" key="6">
    <source>
        <dbReference type="Pfam" id="PF00326"/>
    </source>
</evidence>
<name>A0A557RKH4_9GAMM</name>
<dbReference type="Proteomes" id="UP000316688">
    <property type="component" value="Unassembled WGS sequence"/>
</dbReference>
<keyword evidence="9" id="KW-1185">Reference proteome</keyword>
<dbReference type="AlphaFoldDB" id="A0A557RKH4"/>
<evidence type="ECO:0000256" key="3">
    <source>
        <dbReference type="ARBA" id="ARBA00022801"/>
    </source>
</evidence>
<evidence type="ECO:0000313" key="8">
    <source>
        <dbReference type="EMBL" id="TVO65616.1"/>
    </source>
</evidence>
<keyword evidence="4" id="KW-0720">Serine protease</keyword>
<accession>A0A557RKH4</accession>
<proteinExistence type="inferred from homology"/>
<dbReference type="RefSeq" id="WP_144347825.1">
    <property type="nucleotide sequence ID" value="NZ_VMKP01000002.1"/>
</dbReference>
<dbReference type="InterPro" id="IPR051543">
    <property type="entry name" value="Serine_Peptidase_S9A"/>
</dbReference>
<dbReference type="SUPFAM" id="SSF53474">
    <property type="entry name" value="alpha/beta-Hydrolases"/>
    <property type="match status" value="1"/>
</dbReference>
<reference evidence="8 9" key="1">
    <citation type="submission" date="2019-07" db="EMBL/GenBank/DDBJ databases">
        <title>Reclasification of Spiribacter aquaticus.</title>
        <authorList>
            <person name="Leon M.J."/>
            <person name="Sanchez-Porro C."/>
            <person name="Ventosa A."/>
        </authorList>
    </citation>
    <scope>NUCLEOTIDE SEQUENCE [LARGE SCALE GENOMIC DNA]</scope>
    <source>
        <strain evidence="8 9">SP30</strain>
    </source>
</reference>
<sequence>MATTPGTPAPVAARQPVTDTRHGITREDPYAWLRDPNWREAMVEPERLDPAIRDYLSAENAYADSVMAPLEAIRTELVAELRGRIREDDSSVPAPDGPWAYYSRYREGGQHVLLCRRPREGGDEQILLDGDAEAEGSDYFQLGGAAHSPDHRYLAWAEDRAGAESFSLRVRDLATGEDLAEVIQPARGDIAWASDGQTFLYTVIDDEHRPRWVYRHVLGTPADADEAVYTETDAGFFLGVERTESGRFLIIDSHDHTTSEVRWLPADRPAAEPQLIAPRERGVEYSVSDHGDEWLIHTNADGAEDFMIARAPIASTGRGDWTPLVTHRPGRLIEGMRVYADWLVRQELEDAESRLVIRALASGAEQVLDQPDPCVEVSLMGGLEYRTDWLRFGVSGFARPAQVFDYNMRSGERLLRKTQAVPSGHDPAAYVSRRLMATAPDGERVPISLFHRRDLQPDADTPLLLYGYGAYGISDLPGFSPNRLSLVDRGFVYAIAHVRGGKERGYRWYRQGRLSEKANTFSDYIACAEALIEAGYTGTGRIAAHGGSAGGMLVGAVLNQRPELFQAAVADVPFVDVLNTMLDPDLPLTPPEWPEWGNPIDSARAYADIAAYSPYDNIAPRAYPDLLVTAGVSDPRVTYWEPAKWVARLRSEGRPAGTVLLHTHMSAGHGGPGGRFQYLEEVAYRYAFLLWSYQIISSGTGKSA</sequence>
<feature type="compositionally biased region" description="Low complexity" evidence="5">
    <location>
        <begin position="1"/>
        <end position="13"/>
    </location>
</feature>
<feature type="domain" description="Peptidase S9 prolyl oligopeptidase catalytic" evidence="6">
    <location>
        <begin position="479"/>
        <end position="690"/>
    </location>
</feature>
<dbReference type="InterPro" id="IPR029058">
    <property type="entry name" value="AB_hydrolase_fold"/>
</dbReference>
<gene>
    <name evidence="8" type="ORF">FPL11_06015</name>
</gene>
<keyword evidence="2" id="KW-0645">Protease</keyword>
<dbReference type="GO" id="GO:0006508">
    <property type="term" value="P:proteolysis"/>
    <property type="evidence" value="ECO:0007669"/>
    <property type="project" value="UniProtKB-KW"/>
</dbReference>
<dbReference type="PRINTS" id="PR00862">
    <property type="entry name" value="PROLIGOPTASE"/>
</dbReference>
<dbReference type="PANTHER" id="PTHR11757">
    <property type="entry name" value="PROTEASE FAMILY S9A OLIGOPEPTIDASE"/>
    <property type="match status" value="1"/>
</dbReference>
<dbReference type="Gene3D" id="2.130.10.120">
    <property type="entry name" value="Prolyl oligopeptidase, N-terminal domain"/>
    <property type="match status" value="1"/>
</dbReference>
<dbReference type="Pfam" id="PF00326">
    <property type="entry name" value="Peptidase_S9"/>
    <property type="match status" value="1"/>
</dbReference>
<dbReference type="InterPro" id="IPR023302">
    <property type="entry name" value="Pept_S9A_N"/>
</dbReference>
<evidence type="ECO:0000259" key="7">
    <source>
        <dbReference type="Pfam" id="PF02897"/>
    </source>
</evidence>
<evidence type="ECO:0000256" key="4">
    <source>
        <dbReference type="ARBA" id="ARBA00022825"/>
    </source>
</evidence>
<dbReference type="Gene3D" id="3.40.50.1820">
    <property type="entry name" value="alpha/beta hydrolase"/>
    <property type="match status" value="1"/>
</dbReference>
<protein>
    <submittedName>
        <fullName evidence="8">S9 family peptidase</fullName>
    </submittedName>
</protein>
<dbReference type="PANTHER" id="PTHR11757:SF19">
    <property type="entry name" value="PROLYL ENDOPEPTIDASE-LIKE"/>
    <property type="match status" value="1"/>
</dbReference>
<dbReference type="SUPFAM" id="SSF50993">
    <property type="entry name" value="Peptidase/esterase 'gauge' domain"/>
    <property type="match status" value="1"/>
</dbReference>
<dbReference type="GO" id="GO:0004252">
    <property type="term" value="F:serine-type endopeptidase activity"/>
    <property type="evidence" value="ECO:0007669"/>
    <property type="project" value="InterPro"/>
</dbReference>
<dbReference type="InterPro" id="IPR002470">
    <property type="entry name" value="Peptidase_S9A"/>
</dbReference>
<comment type="similarity">
    <text evidence="1">Belongs to the peptidase S9A family.</text>
</comment>
<dbReference type="EMBL" id="VMKP01000002">
    <property type="protein sequence ID" value="TVO65616.1"/>
    <property type="molecule type" value="Genomic_DNA"/>
</dbReference>
<organism evidence="8 9">
    <name type="scientific">Spiribacter aquaticus</name>
    <dbReference type="NCBI Taxonomy" id="1935996"/>
    <lineage>
        <taxon>Bacteria</taxon>
        <taxon>Pseudomonadati</taxon>
        <taxon>Pseudomonadota</taxon>
        <taxon>Gammaproteobacteria</taxon>
        <taxon>Chromatiales</taxon>
        <taxon>Ectothiorhodospiraceae</taxon>
        <taxon>Spiribacter</taxon>
    </lineage>
</organism>
<keyword evidence="3" id="KW-0378">Hydrolase</keyword>
<comment type="caution">
    <text evidence="8">The sequence shown here is derived from an EMBL/GenBank/DDBJ whole genome shotgun (WGS) entry which is preliminary data.</text>
</comment>
<evidence type="ECO:0000256" key="5">
    <source>
        <dbReference type="SAM" id="MobiDB-lite"/>
    </source>
</evidence>
<dbReference type="InterPro" id="IPR001375">
    <property type="entry name" value="Peptidase_S9_cat"/>
</dbReference>
<feature type="domain" description="Peptidase S9A N-terminal" evidence="7">
    <location>
        <begin position="11"/>
        <end position="418"/>
    </location>
</feature>
<evidence type="ECO:0000256" key="1">
    <source>
        <dbReference type="ARBA" id="ARBA00005228"/>
    </source>
</evidence>
<feature type="region of interest" description="Disordered" evidence="5">
    <location>
        <begin position="1"/>
        <end position="23"/>
    </location>
</feature>